<dbReference type="AlphaFoldDB" id="A8PUJ5"/>
<evidence type="ECO:0000313" key="2">
    <source>
        <dbReference type="Proteomes" id="UP000008837"/>
    </source>
</evidence>
<evidence type="ECO:0000313" key="1">
    <source>
        <dbReference type="EMBL" id="EDP44893.1"/>
    </source>
</evidence>
<dbReference type="OrthoDB" id="3231855at2759"/>
<dbReference type="EMBL" id="AAYY01000002">
    <property type="protein sequence ID" value="EDP44893.1"/>
    <property type="molecule type" value="Genomic_DNA"/>
</dbReference>
<dbReference type="STRING" id="425265.A8PUJ5"/>
<protein>
    <submittedName>
        <fullName evidence="1">Uncharacterized protein</fullName>
    </submittedName>
</protein>
<keyword evidence="2" id="KW-1185">Reference proteome</keyword>
<proteinExistence type="predicted"/>
<gene>
    <name evidence="1" type="ORF">MGL_0700</name>
</gene>
<comment type="caution">
    <text evidence="1">The sequence shown here is derived from an EMBL/GenBank/DDBJ whole genome shotgun (WGS) entry which is preliminary data.</text>
</comment>
<dbReference type="VEuPathDB" id="FungiDB:MGL_0700"/>
<organism evidence="1 2">
    <name type="scientific">Malassezia globosa (strain ATCC MYA-4612 / CBS 7966)</name>
    <name type="common">Dandruff-associated fungus</name>
    <dbReference type="NCBI Taxonomy" id="425265"/>
    <lineage>
        <taxon>Eukaryota</taxon>
        <taxon>Fungi</taxon>
        <taxon>Dikarya</taxon>
        <taxon>Basidiomycota</taxon>
        <taxon>Ustilaginomycotina</taxon>
        <taxon>Malasseziomycetes</taxon>
        <taxon>Malasseziales</taxon>
        <taxon>Malasseziaceae</taxon>
        <taxon>Malassezia</taxon>
    </lineage>
</organism>
<dbReference type="GeneID" id="5856413"/>
<dbReference type="RefSeq" id="XP_001732107.1">
    <property type="nucleotide sequence ID" value="XM_001732055.1"/>
</dbReference>
<sequence>MLLISSQPSNAYCQGIVVVNLAGPKGGGSLDFTRDIARHATGNDQECVVM</sequence>
<dbReference type="Proteomes" id="UP000008837">
    <property type="component" value="Unassembled WGS sequence"/>
</dbReference>
<reference evidence="1 2" key="1">
    <citation type="journal article" date="2007" name="Proc. Natl. Acad. Sci. U.S.A.">
        <title>Dandruff-associated Malassezia genomes reveal convergent and divergent virulence traits shared with plant and human fungal pathogens.</title>
        <authorList>
            <person name="Xu J."/>
            <person name="Saunders C.W."/>
            <person name="Hu P."/>
            <person name="Grant R.A."/>
            <person name="Boekhout T."/>
            <person name="Kuramae E.E."/>
            <person name="Kronstad J.W."/>
            <person name="Deangelis Y.M."/>
            <person name="Reeder N.L."/>
            <person name="Johnstone K.R."/>
            <person name="Leland M."/>
            <person name="Fieno A.M."/>
            <person name="Begley W.M."/>
            <person name="Sun Y."/>
            <person name="Lacey M.P."/>
            <person name="Chaudhary T."/>
            <person name="Keough T."/>
            <person name="Chu L."/>
            <person name="Sears R."/>
            <person name="Yuan B."/>
            <person name="Dawson T.L.Jr."/>
        </authorList>
    </citation>
    <scope>NUCLEOTIDE SEQUENCE [LARGE SCALE GENOMIC DNA]</scope>
    <source>
        <strain evidence="2">ATCC MYA-4612 / CBS 7966</strain>
    </source>
</reference>
<dbReference type="KEGG" id="mgl:MGL_0700"/>
<accession>A8PUJ5</accession>
<dbReference type="InParanoid" id="A8PUJ5"/>
<name>A8PUJ5_MALGO</name>